<keyword evidence="10 15" id="KW-0560">Oxidoreductase</keyword>
<feature type="domain" description="Cytochrome oxidase subunit II transmembrane region profile" evidence="14">
    <location>
        <begin position="25"/>
        <end position="123"/>
    </location>
</feature>
<dbReference type="Gene3D" id="2.60.40.420">
    <property type="entry name" value="Cupredoxins - blue copper proteins"/>
    <property type="match status" value="1"/>
</dbReference>
<proteinExistence type="inferred from homology"/>
<dbReference type="EMBL" id="CP003179">
    <property type="protein sequence ID" value="AEW03899.1"/>
    <property type="molecule type" value="Genomic_DNA"/>
</dbReference>
<dbReference type="InterPro" id="IPR034227">
    <property type="entry name" value="CuRO_UO_II"/>
</dbReference>
<evidence type="ECO:0000256" key="11">
    <source>
        <dbReference type="ARBA" id="ARBA00023136"/>
    </source>
</evidence>
<feature type="transmembrane region" description="Helical" evidence="12">
    <location>
        <begin position="92"/>
        <end position="113"/>
    </location>
</feature>
<evidence type="ECO:0000256" key="12">
    <source>
        <dbReference type="SAM" id="Phobius"/>
    </source>
</evidence>
<keyword evidence="11 12" id="KW-0472">Membrane</keyword>
<evidence type="ECO:0000313" key="16">
    <source>
        <dbReference type="Proteomes" id="UP000005439"/>
    </source>
</evidence>
<sequence>MAPRMRPRRSYRWLGLMALLPLVLSGCGQQYVVFHPAGPVAASELHLLVLASIAMGIVITVVLILAAIALIRFHDRPAHPGIKNPRWLHARWLEVVLFGVPMIIVAIIAVPTVKTTYALDQLPPGKQPVVVDVTSLDWKWVFEYPAQRIATVNYLKIPTGTPVLFELTADSPMNTFWVPQLGGMEYTMPGEVLPLWLQADHPGVYAGRSAQFSGPGFVHMTFNVDAVSPSAFQAWVNSVKTSAPPMTMATYTTLTKFGTVGPETFSSYPVKGTFPQVTHGFTLNGTMPMPMP</sequence>
<evidence type="ECO:0000259" key="13">
    <source>
        <dbReference type="PROSITE" id="PS50857"/>
    </source>
</evidence>
<dbReference type="PROSITE" id="PS51257">
    <property type="entry name" value="PROKAR_LIPOPROTEIN"/>
    <property type="match status" value="1"/>
</dbReference>
<dbReference type="InterPro" id="IPR011759">
    <property type="entry name" value="Cyt_c_oxidase_su2_TM_dom"/>
</dbReference>
<evidence type="ECO:0000256" key="3">
    <source>
        <dbReference type="ARBA" id="ARBA00022448"/>
    </source>
</evidence>
<reference evidence="15 16" key="2">
    <citation type="journal article" date="2012" name="Stand. Genomic Sci.">
        <title>Complete genome sequence of the moderately thermophilic mineral-sulfide-oxidizing firmicute Sulfobacillus acidophilus type strain (NAL(T)).</title>
        <authorList>
            <person name="Anderson I."/>
            <person name="Chertkov O."/>
            <person name="Chen A."/>
            <person name="Saunders E."/>
            <person name="Lapidus A."/>
            <person name="Nolan M."/>
            <person name="Lucas S."/>
            <person name="Hammon N."/>
            <person name="Deshpande S."/>
            <person name="Cheng J.F."/>
            <person name="Han C."/>
            <person name="Tapia R."/>
            <person name="Goodwin L.A."/>
            <person name="Pitluck S."/>
            <person name="Liolios K."/>
            <person name="Pagani I."/>
            <person name="Ivanova N."/>
            <person name="Mikhailova N."/>
            <person name="Pati A."/>
            <person name="Palaniappan K."/>
            <person name="Land M."/>
            <person name="Pan C."/>
            <person name="Rohde M."/>
            <person name="Pukall R."/>
            <person name="Goker M."/>
            <person name="Detter J.C."/>
            <person name="Woyke T."/>
            <person name="Bristow J."/>
            <person name="Eisen J.A."/>
            <person name="Markowitz V."/>
            <person name="Hugenholtz P."/>
            <person name="Kyrpides N.C."/>
            <person name="Klenk H.P."/>
            <person name="Mavromatis K."/>
        </authorList>
    </citation>
    <scope>NUCLEOTIDE SEQUENCE [LARGE SCALE GENOMIC DNA]</scope>
    <source>
        <strain evidence="16">ATCC 700253 / DSM 10332 / NAL</strain>
    </source>
</reference>
<dbReference type="Proteomes" id="UP000005439">
    <property type="component" value="Chromosome"/>
</dbReference>
<dbReference type="SUPFAM" id="SSF49503">
    <property type="entry name" value="Cupredoxins"/>
    <property type="match status" value="1"/>
</dbReference>
<dbReference type="EC" id="1.10.3.-" evidence="15"/>
<dbReference type="InterPro" id="IPR045187">
    <property type="entry name" value="CcO_II"/>
</dbReference>
<evidence type="ECO:0000256" key="2">
    <source>
        <dbReference type="ARBA" id="ARBA00007866"/>
    </source>
</evidence>
<dbReference type="InterPro" id="IPR008972">
    <property type="entry name" value="Cupredoxin"/>
</dbReference>
<evidence type="ECO:0000256" key="5">
    <source>
        <dbReference type="ARBA" id="ARBA00022660"/>
    </source>
</evidence>
<evidence type="ECO:0000256" key="10">
    <source>
        <dbReference type="ARBA" id="ARBA00023002"/>
    </source>
</evidence>
<feature type="domain" description="Cytochrome oxidase subunit II copper A binding" evidence="13">
    <location>
        <begin position="126"/>
        <end position="238"/>
    </location>
</feature>
<keyword evidence="3" id="KW-0813">Transport</keyword>
<accession>G8TXK0</accession>
<comment type="similarity">
    <text evidence="2">Belongs to the cytochrome c oxidase subunit 2 family.</text>
</comment>
<dbReference type="KEGG" id="sap:Sulac_0330"/>
<organism evidence="15 16">
    <name type="scientific">Sulfobacillus acidophilus (strain ATCC 700253 / DSM 10332 / NAL)</name>
    <dbReference type="NCBI Taxonomy" id="679936"/>
    <lineage>
        <taxon>Bacteria</taxon>
        <taxon>Bacillati</taxon>
        <taxon>Bacillota</taxon>
        <taxon>Clostridia</taxon>
        <taxon>Eubacteriales</taxon>
        <taxon>Clostridiales Family XVII. Incertae Sedis</taxon>
        <taxon>Sulfobacillus</taxon>
    </lineage>
</organism>
<evidence type="ECO:0000256" key="7">
    <source>
        <dbReference type="ARBA" id="ARBA00022729"/>
    </source>
</evidence>
<dbReference type="SUPFAM" id="SSF81464">
    <property type="entry name" value="Cytochrome c oxidase subunit II-like, transmembrane region"/>
    <property type="match status" value="1"/>
</dbReference>
<dbReference type="InterPro" id="IPR002429">
    <property type="entry name" value="CcO_II-like_C"/>
</dbReference>
<dbReference type="PATRIC" id="fig|679936.5.peg.333"/>
<dbReference type="STRING" id="679936.Sulac_0330"/>
<evidence type="ECO:0000256" key="8">
    <source>
        <dbReference type="ARBA" id="ARBA00022982"/>
    </source>
</evidence>
<keyword evidence="16" id="KW-1185">Reference proteome</keyword>
<evidence type="ECO:0000256" key="6">
    <source>
        <dbReference type="ARBA" id="ARBA00022692"/>
    </source>
</evidence>
<dbReference type="PROSITE" id="PS50857">
    <property type="entry name" value="COX2_CUA"/>
    <property type="match status" value="1"/>
</dbReference>
<name>G8TXK0_SULAD</name>
<keyword evidence="7" id="KW-0732">Signal</keyword>
<dbReference type="GO" id="GO:0016491">
    <property type="term" value="F:oxidoreductase activity"/>
    <property type="evidence" value="ECO:0007669"/>
    <property type="project" value="UniProtKB-KW"/>
</dbReference>
<keyword evidence="6 12" id="KW-0812">Transmembrane</keyword>
<dbReference type="CDD" id="cd04212">
    <property type="entry name" value="CuRO_UO_II"/>
    <property type="match status" value="1"/>
</dbReference>
<keyword evidence="8" id="KW-0249">Electron transport</keyword>
<dbReference type="GO" id="GO:0005886">
    <property type="term" value="C:plasma membrane"/>
    <property type="evidence" value="ECO:0007669"/>
    <property type="project" value="UniProtKB-SubCell"/>
</dbReference>
<dbReference type="GO" id="GO:0004129">
    <property type="term" value="F:cytochrome-c oxidase activity"/>
    <property type="evidence" value="ECO:0007669"/>
    <property type="project" value="InterPro"/>
</dbReference>
<dbReference type="GO" id="GO:0005507">
    <property type="term" value="F:copper ion binding"/>
    <property type="evidence" value="ECO:0007669"/>
    <property type="project" value="InterPro"/>
</dbReference>
<evidence type="ECO:0000256" key="1">
    <source>
        <dbReference type="ARBA" id="ARBA00004651"/>
    </source>
</evidence>
<dbReference type="PANTHER" id="PTHR22888:SF18">
    <property type="entry name" value="CYTOCHROME BO(3) UBIQUINOL OXIDASE SUBUNIT 2"/>
    <property type="match status" value="1"/>
</dbReference>
<dbReference type="PROSITE" id="PS50999">
    <property type="entry name" value="COX2_TM"/>
    <property type="match status" value="1"/>
</dbReference>
<dbReference type="PANTHER" id="PTHR22888">
    <property type="entry name" value="CYTOCHROME C OXIDASE, SUBUNIT II"/>
    <property type="match status" value="1"/>
</dbReference>
<comment type="subcellular location">
    <subcellularLocation>
        <location evidence="1">Cell membrane</location>
        <topology evidence="1">Multi-pass membrane protein</topology>
    </subcellularLocation>
</comment>
<dbReference type="InterPro" id="IPR036257">
    <property type="entry name" value="Cyt_c_oxidase_su2_TM_sf"/>
</dbReference>
<protein>
    <submittedName>
        <fullName evidence="15">Cytochrome aa3 quinol oxidase subunit 2</fullName>
        <ecNumber evidence="15">1.10.3.-</ecNumber>
    </submittedName>
</protein>
<dbReference type="AlphaFoldDB" id="G8TXK0"/>
<evidence type="ECO:0000256" key="9">
    <source>
        <dbReference type="ARBA" id="ARBA00022989"/>
    </source>
</evidence>
<reference evidence="16" key="1">
    <citation type="submission" date="2011-12" db="EMBL/GenBank/DDBJ databases">
        <title>The complete genome of chromosome of Sulfobacillus acidophilus DSM 10332.</title>
        <authorList>
            <person name="Lucas S."/>
            <person name="Han J."/>
            <person name="Lapidus A."/>
            <person name="Bruce D."/>
            <person name="Goodwin L."/>
            <person name="Pitluck S."/>
            <person name="Peters L."/>
            <person name="Kyrpides N."/>
            <person name="Mavromatis K."/>
            <person name="Ivanova N."/>
            <person name="Mikhailova N."/>
            <person name="Chertkov O."/>
            <person name="Saunders E."/>
            <person name="Detter J.C."/>
            <person name="Tapia R."/>
            <person name="Han C."/>
            <person name="Land M."/>
            <person name="Hauser L."/>
            <person name="Markowitz V."/>
            <person name="Cheng J.-F."/>
            <person name="Hugenholtz P."/>
            <person name="Woyke T."/>
            <person name="Wu D."/>
            <person name="Pukall R."/>
            <person name="Gehrich-Schroeter G."/>
            <person name="Schneider S."/>
            <person name="Klenk H.-P."/>
            <person name="Eisen J.A."/>
        </authorList>
    </citation>
    <scope>NUCLEOTIDE SEQUENCE [LARGE SCALE GENOMIC DNA]</scope>
    <source>
        <strain evidence="16">ATCC 700253 / DSM 10332 / NAL</strain>
    </source>
</reference>
<gene>
    <name evidence="15" type="ordered locus">Sulac_0330</name>
</gene>
<evidence type="ECO:0000259" key="14">
    <source>
        <dbReference type="PROSITE" id="PS50999"/>
    </source>
</evidence>
<dbReference type="HOGENOM" id="CLU_036876_6_0_9"/>
<keyword evidence="4" id="KW-1003">Cell membrane</keyword>
<dbReference type="Pfam" id="PF00116">
    <property type="entry name" value="COX2"/>
    <property type="match status" value="1"/>
</dbReference>
<feature type="transmembrane region" description="Helical" evidence="12">
    <location>
        <begin position="45"/>
        <end position="71"/>
    </location>
</feature>
<keyword evidence="5" id="KW-0679">Respiratory chain</keyword>
<keyword evidence="9 12" id="KW-1133">Transmembrane helix</keyword>
<evidence type="ECO:0000313" key="15">
    <source>
        <dbReference type="EMBL" id="AEW03899.1"/>
    </source>
</evidence>
<dbReference type="GO" id="GO:0042773">
    <property type="term" value="P:ATP synthesis coupled electron transport"/>
    <property type="evidence" value="ECO:0007669"/>
    <property type="project" value="TreeGrafter"/>
</dbReference>
<evidence type="ECO:0000256" key="4">
    <source>
        <dbReference type="ARBA" id="ARBA00022475"/>
    </source>
</evidence>
<dbReference type="Gene3D" id="1.10.287.90">
    <property type="match status" value="1"/>
</dbReference>